<comment type="catalytic activity">
    <reaction evidence="8">
        <text>Mo-molybdopterin + GTP + H(+) = Mo-molybdopterin guanine dinucleotide + diphosphate</text>
        <dbReference type="Rhea" id="RHEA:34243"/>
        <dbReference type="ChEBI" id="CHEBI:15378"/>
        <dbReference type="ChEBI" id="CHEBI:33019"/>
        <dbReference type="ChEBI" id="CHEBI:37565"/>
        <dbReference type="ChEBI" id="CHEBI:71302"/>
        <dbReference type="ChEBI" id="CHEBI:71310"/>
        <dbReference type="EC" id="2.7.7.77"/>
    </reaction>
</comment>
<name>A0A1I3Y696_9HYPH</name>
<comment type="subunit">
    <text evidence="8">Monomer.</text>
</comment>
<dbReference type="EC" id="2.7.7.77" evidence="8"/>
<keyword evidence="5 8" id="KW-0460">Magnesium</keyword>
<keyword evidence="4 8" id="KW-0547">Nucleotide-binding</keyword>
<comment type="function">
    <text evidence="8">Transfers a GMP moiety from GTP to Mo-molybdopterin (Mo-MPT) cofactor (Moco or molybdenum cofactor) to form Mo-molybdopterin guanine dinucleotide (Mo-MGD) cofactor.</text>
</comment>
<evidence type="ECO:0000259" key="9">
    <source>
        <dbReference type="Pfam" id="PF12804"/>
    </source>
</evidence>
<accession>A0A1I3Y696</accession>
<evidence type="ECO:0000256" key="4">
    <source>
        <dbReference type="ARBA" id="ARBA00022741"/>
    </source>
</evidence>
<dbReference type="RefSeq" id="WP_091680383.1">
    <property type="nucleotide sequence ID" value="NZ_FOSN01000005.1"/>
</dbReference>
<protein>
    <recommendedName>
        <fullName evidence="8">Molybdenum cofactor guanylyltransferase</fullName>
        <shortName evidence="8">MoCo guanylyltransferase</shortName>
        <ecNumber evidence="8">2.7.7.77</ecNumber>
    </recommendedName>
    <alternativeName>
        <fullName evidence="8">GTP:molybdopterin guanylyltransferase</fullName>
    </alternativeName>
    <alternativeName>
        <fullName evidence="8">Mo-MPT guanylyltransferase</fullName>
    </alternativeName>
    <alternativeName>
        <fullName evidence="8">Molybdopterin guanylyltransferase</fullName>
    </alternativeName>
    <alternativeName>
        <fullName evidence="8">Molybdopterin-guanine dinucleotide synthase</fullName>
        <shortName evidence="8">MGD synthase</shortName>
    </alternativeName>
</protein>
<feature type="binding site" evidence="8">
    <location>
        <position position="69"/>
    </location>
    <ligand>
        <name>GTP</name>
        <dbReference type="ChEBI" id="CHEBI:37565"/>
    </ligand>
</feature>
<keyword evidence="11" id="KW-1185">Reference proteome</keyword>
<evidence type="ECO:0000256" key="1">
    <source>
        <dbReference type="ARBA" id="ARBA00022490"/>
    </source>
</evidence>
<dbReference type="PANTHER" id="PTHR19136:SF81">
    <property type="entry name" value="MOLYBDENUM COFACTOR GUANYLYLTRANSFERASE"/>
    <property type="match status" value="1"/>
</dbReference>
<evidence type="ECO:0000256" key="6">
    <source>
        <dbReference type="ARBA" id="ARBA00023134"/>
    </source>
</evidence>
<dbReference type="EMBL" id="FOSN01000005">
    <property type="protein sequence ID" value="SFK26919.1"/>
    <property type="molecule type" value="Genomic_DNA"/>
</dbReference>
<evidence type="ECO:0000256" key="2">
    <source>
        <dbReference type="ARBA" id="ARBA00022679"/>
    </source>
</evidence>
<dbReference type="GO" id="GO:1902758">
    <property type="term" value="P:bis(molybdopterin guanine dinucleotide)molybdenum biosynthetic process"/>
    <property type="evidence" value="ECO:0007669"/>
    <property type="project" value="TreeGrafter"/>
</dbReference>
<feature type="binding site" evidence="8">
    <location>
        <position position="104"/>
    </location>
    <ligand>
        <name>GTP</name>
        <dbReference type="ChEBI" id="CHEBI:37565"/>
    </ligand>
</feature>
<feature type="binding site" evidence="8">
    <location>
        <position position="23"/>
    </location>
    <ligand>
        <name>GTP</name>
        <dbReference type="ChEBI" id="CHEBI:37565"/>
    </ligand>
</feature>
<evidence type="ECO:0000256" key="5">
    <source>
        <dbReference type="ARBA" id="ARBA00022842"/>
    </source>
</evidence>
<feature type="domain" description="MobA-like NTP transferase" evidence="9">
    <location>
        <begin position="7"/>
        <end position="165"/>
    </location>
</feature>
<dbReference type="InterPro" id="IPR029044">
    <property type="entry name" value="Nucleotide-diphossugar_trans"/>
</dbReference>
<evidence type="ECO:0000256" key="8">
    <source>
        <dbReference type="HAMAP-Rule" id="MF_00316"/>
    </source>
</evidence>
<dbReference type="HAMAP" id="MF_00316">
    <property type="entry name" value="MobA"/>
    <property type="match status" value="1"/>
</dbReference>
<dbReference type="GO" id="GO:0061603">
    <property type="term" value="F:molybdenum cofactor guanylyltransferase activity"/>
    <property type="evidence" value="ECO:0007669"/>
    <property type="project" value="UniProtKB-EC"/>
</dbReference>
<dbReference type="Proteomes" id="UP000198755">
    <property type="component" value="Unassembled WGS sequence"/>
</dbReference>
<dbReference type="GO" id="GO:0005525">
    <property type="term" value="F:GTP binding"/>
    <property type="evidence" value="ECO:0007669"/>
    <property type="project" value="UniProtKB-UniRule"/>
</dbReference>
<keyword evidence="1 8" id="KW-0963">Cytoplasm</keyword>
<dbReference type="InterPro" id="IPR013482">
    <property type="entry name" value="Molybde_CF_guanTrfase"/>
</dbReference>
<comment type="subcellular location">
    <subcellularLocation>
        <location evidence="8">Cytoplasm</location>
    </subcellularLocation>
</comment>
<dbReference type="PANTHER" id="PTHR19136">
    <property type="entry name" value="MOLYBDENUM COFACTOR GUANYLYLTRANSFERASE"/>
    <property type="match status" value="1"/>
</dbReference>
<reference evidence="10 11" key="1">
    <citation type="submission" date="2016-10" db="EMBL/GenBank/DDBJ databases">
        <authorList>
            <person name="de Groot N.N."/>
        </authorList>
    </citation>
    <scope>NUCLEOTIDE SEQUENCE [LARGE SCALE GENOMIC DNA]</scope>
    <source>
        <strain evidence="10 11">NE2</strain>
    </source>
</reference>
<dbReference type="InterPro" id="IPR025877">
    <property type="entry name" value="MobA-like_NTP_Trfase"/>
</dbReference>
<keyword evidence="7 8" id="KW-0501">Molybdenum cofactor biosynthesis</keyword>
<keyword evidence="3 8" id="KW-0479">Metal-binding</keyword>
<dbReference type="Pfam" id="PF12804">
    <property type="entry name" value="NTP_transf_3"/>
    <property type="match status" value="1"/>
</dbReference>
<evidence type="ECO:0000256" key="3">
    <source>
        <dbReference type="ARBA" id="ARBA00022723"/>
    </source>
</evidence>
<feature type="binding site" evidence="8">
    <location>
        <position position="51"/>
    </location>
    <ligand>
        <name>GTP</name>
        <dbReference type="ChEBI" id="CHEBI:37565"/>
    </ligand>
</feature>
<comment type="cofactor">
    <cofactor evidence="8">
        <name>Mg(2+)</name>
        <dbReference type="ChEBI" id="CHEBI:18420"/>
    </cofactor>
</comment>
<dbReference type="AlphaFoldDB" id="A0A1I3Y696"/>
<feature type="binding site" evidence="8">
    <location>
        <begin position="10"/>
        <end position="12"/>
    </location>
    <ligand>
        <name>GTP</name>
        <dbReference type="ChEBI" id="CHEBI:37565"/>
    </ligand>
</feature>
<keyword evidence="6 8" id="KW-0342">GTP-binding</keyword>
<feature type="binding site" evidence="8">
    <location>
        <position position="104"/>
    </location>
    <ligand>
        <name>Mg(2+)</name>
        <dbReference type="ChEBI" id="CHEBI:18420"/>
    </ligand>
</feature>
<evidence type="ECO:0000256" key="7">
    <source>
        <dbReference type="ARBA" id="ARBA00023150"/>
    </source>
</evidence>
<dbReference type="Gene3D" id="3.90.550.10">
    <property type="entry name" value="Spore Coat Polysaccharide Biosynthesis Protein SpsA, Chain A"/>
    <property type="match status" value="1"/>
</dbReference>
<comment type="similarity">
    <text evidence="8">Belongs to the MobA family.</text>
</comment>
<evidence type="ECO:0000313" key="11">
    <source>
        <dbReference type="Proteomes" id="UP000198755"/>
    </source>
</evidence>
<dbReference type="OrthoDB" id="9788394at2"/>
<dbReference type="SUPFAM" id="SSF53448">
    <property type="entry name" value="Nucleotide-diphospho-sugar transferases"/>
    <property type="match status" value="1"/>
</dbReference>
<dbReference type="GO" id="GO:0046872">
    <property type="term" value="F:metal ion binding"/>
    <property type="evidence" value="ECO:0007669"/>
    <property type="project" value="UniProtKB-KW"/>
</dbReference>
<sequence>MTDLPFGIVLAGGLASRMGGGDKGLRTIGGGTILGRVIECLRPQCAGLVLNANGDPARLAEFGLPVVADDLPGFKGPLAGLLAGLDWMAARRPDVAVVLSAPSDTPFLPGDLVGRLAAARREQGADIACASSCGGLHPVVALWPVNIRADLRHALVDEDERKIDRFTRRYKVAAVDWRCEPLDPFFNANEPADLQAAEAFLQRKKGDF</sequence>
<gene>
    <name evidence="8" type="primary">mobA</name>
    <name evidence="10" type="ORF">SAMN05444581_1059</name>
</gene>
<proteinExistence type="inferred from homology"/>
<dbReference type="STRING" id="1612308.SAMN05444581_1059"/>
<keyword evidence="2 8" id="KW-0808">Transferase</keyword>
<dbReference type="CDD" id="cd02503">
    <property type="entry name" value="MobA"/>
    <property type="match status" value="1"/>
</dbReference>
<organism evidence="10 11">
    <name type="scientific">Methylocapsa palsarum</name>
    <dbReference type="NCBI Taxonomy" id="1612308"/>
    <lineage>
        <taxon>Bacteria</taxon>
        <taxon>Pseudomonadati</taxon>
        <taxon>Pseudomonadota</taxon>
        <taxon>Alphaproteobacteria</taxon>
        <taxon>Hyphomicrobiales</taxon>
        <taxon>Beijerinckiaceae</taxon>
        <taxon>Methylocapsa</taxon>
    </lineage>
</organism>
<dbReference type="NCBIfam" id="TIGR02665">
    <property type="entry name" value="molyb_mobA"/>
    <property type="match status" value="1"/>
</dbReference>
<comment type="domain">
    <text evidence="8">The N-terminal domain determines nucleotide recognition and specific binding, while the C-terminal domain determines the specific binding to the target protein.</text>
</comment>
<evidence type="ECO:0000313" key="10">
    <source>
        <dbReference type="EMBL" id="SFK26919.1"/>
    </source>
</evidence>
<dbReference type="GO" id="GO:0005737">
    <property type="term" value="C:cytoplasm"/>
    <property type="evidence" value="ECO:0007669"/>
    <property type="project" value="UniProtKB-SubCell"/>
</dbReference>